<dbReference type="EMBL" id="CP107551">
    <property type="protein sequence ID" value="UYP19713.1"/>
    <property type="molecule type" value="Genomic_DNA"/>
</dbReference>
<dbReference type="Proteomes" id="UP001156484">
    <property type="component" value="Chromosome"/>
</dbReference>
<evidence type="ECO:0000313" key="1">
    <source>
        <dbReference type="EMBL" id="UYP19713.1"/>
    </source>
</evidence>
<evidence type="ECO:0000313" key="2">
    <source>
        <dbReference type="Proteomes" id="UP001156484"/>
    </source>
</evidence>
<name>A0ACD4DIB3_9NOCA</name>
<sequence>MRTLTYYVAVTMDGFIAGPNGEYDFFPIPDELTAALVQEYPETVPTHVRDHLGIDSPNKKFDSVVMGRRTWEPSLDAGVTSAYKHLDQYVFSTTMTETPDDTVTLVDSDPLAYVRDLKKQDGAGIWLCGGGSLAGTLLPEIDELVLKISPVVIGDGIPLFRSGFDPIRFDLTESRVFGGVTVNRLVPRGAAA</sequence>
<accession>A0ACD4DIB3</accession>
<reference evidence="1" key="1">
    <citation type="submission" date="2022-10" db="EMBL/GenBank/DDBJ databases">
        <title>Rhodococcus ferula Z13 complete genome.</title>
        <authorList>
            <person name="Long X."/>
            <person name="Zang M."/>
        </authorList>
    </citation>
    <scope>NUCLEOTIDE SEQUENCE</scope>
    <source>
        <strain evidence="1">Z13</strain>
    </source>
</reference>
<proteinExistence type="predicted"/>
<protein>
    <submittedName>
        <fullName evidence="1">Dihydrofolate reductase family protein</fullName>
    </submittedName>
</protein>
<keyword evidence="2" id="KW-1185">Reference proteome</keyword>
<gene>
    <name evidence="1" type="ORF">OED52_03915</name>
</gene>
<organism evidence="1 2">
    <name type="scientific">Rhodococcus sacchari</name>
    <dbReference type="NCBI Taxonomy" id="2962047"/>
    <lineage>
        <taxon>Bacteria</taxon>
        <taxon>Bacillati</taxon>
        <taxon>Actinomycetota</taxon>
        <taxon>Actinomycetes</taxon>
        <taxon>Mycobacteriales</taxon>
        <taxon>Nocardiaceae</taxon>
        <taxon>Rhodococcus</taxon>
    </lineage>
</organism>